<dbReference type="EMBL" id="CAJNOJ010000728">
    <property type="protein sequence ID" value="CAF1515631.1"/>
    <property type="molecule type" value="Genomic_DNA"/>
</dbReference>
<protein>
    <recommendedName>
        <fullName evidence="4">Secreted protein</fullName>
    </recommendedName>
</protein>
<sequence length="99" mass="11397">MFVKSGFHVSVTLLVLFIREKYTVTSIIIRYDRDYHSTSSLCKILMLQPISYAFQNCAIIDTNNNVNHEFVQSDLFNCCTTKSIGEHLLICLVTRSFIL</sequence>
<dbReference type="Proteomes" id="UP000663852">
    <property type="component" value="Unassembled WGS sequence"/>
</dbReference>
<dbReference type="AlphaFoldDB" id="A0A815ULV6"/>
<organism evidence="2 3">
    <name type="scientific">Adineta ricciae</name>
    <name type="common">Rotifer</name>
    <dbReference type="NCBI Taxonomy" id="249248"/>
    <lineage>
        <taxon>Eukaryota</taxon>
        <taxon>Metazoa</taxon>
        <taxon>Spiralia</taxon>
        <taxon>Gnathifera</taxon>
        <taxon>Rotifera</taxon>
        <taxon>Eurotatoria</taxon>
        <taxon>Bdelloidea</taxon>
        <taxon>Adinetida</taxon>
        <taxon>Adinetidae</taxon>
        <taxon>Adineta</taxon>
    </lineage>
</organism>
<evidence type="ECO:0000313" key="2">
    <source>
        <dbReference type="EMBL" id="CAF1515631.1"/>
    </source>
</evidence>
<name>A0A815ULV6_ADIRI</name>
<feature type="chain" id="PRO_5032480865" description="Secreted protein" evidence="1">
    <location>
        <begin position="26"/>
        <end position="99"/>
    </location>
</feature>
<comment type="caution">
    <text evidence="2">The sequence shown here is derived from an EMBL/GenBank/DDBJ whole genome shotgun (WGS) entry which is preliminary data.</text>
</comment>
<evidence type="ECO:0008006" key="4">
    <source>
        <dbReference type="Google" id="ProtNLM"/>
    </source>
</evidence>
<evidence type="ECO:0000313" key="3">
    <source>
        <dbReference type="Proteomes" id="UP000663852"/>
    </source>
</evidence>
<accession>A0A815ULV6</accession>
<proteinExistence type="predicted"/>
<feature type="signal peptide" evidence="1">
    <location>
        <begin position="1"/>
        <end position="25"/>
    </location>
</feature>
<keyword evidence="1" id="KW-0732">Signal</keyword>
<reference evidence="2" key="1">
    <citation type="submission" date="2021-02" db="EMBL/GenBank/DDBJ databases">
        <authorList>
            <person name="Nowell W R."/>
        </authorList>
    </citation>
    <scope>NUCLEOTIDE SEQUENCE</scope>
</reference>
<evidence type="ECO:0000256" key="1">
    <source>
        <dbReference type="SAM" id="SignalP"/>
    </source>
</evidence>
<gene>
    <name evidence="2" type="ORF">EDS130_LOCUS43537</name>
</gene>